<evidence type="ECO:0000313" key="6">
    <source>
        <dbReference type="EnsemblMetazoa" id="XP_030828776"/>
    </source>
</evidence>
<dbReference type="RefSeq" id="XP_030828776.1">
    <property type="nucleotide sequence ID" value="XM_030972916.1"/>
</dbReference>
<dbReference type="OMA" id="THEPSMS"/>
<organism evidence="6 7">
    <name type="scientific">Strongylocentrotus purpuratus</name>
    <name type="common">Purple sea urchin</name>
    <dbReference type="NCBI Taxonomy" id="7668"/>
    <lineage>
        <taxon>Eukaryota</taxon>
        <taxon>Metazoa</taxon>
        <taxon>Echinodermata</taxon>
        <taxon>Eleutherozoa</taxon>
        <taxon>Echinozoa</taxon>
        <taxon>Echinoidea</taxon>
        <taxon>Euechinoidea</taxon>
        <taxon>Echinacea</taxon>
        <taxon>Camarodonta</taxon>
        <taxon>Echinidea</taxon>
        <taxon>Strongylocentrotidae</taxon>
        <taxon>Strongylocentrotus</taxon>
    </lineage>
</organism>
<reference evidence="7" key="1">
    <citation type="submission" date="2015-02" db="EMBL/GenBank/DDBJ databases">
        <title>Genome sequencing for Strongylocentrotus purpuratus.</title>
        <authorList>
            <person name="Murali S."/>
            <person name="Liu Y."/>
            <person name="Vee V."/>
            <person name="English A."/>
            <person name="Wang M."/>
            <person name="Skinner E."/>
            <person name="Han Y."/>
            <person name="Muzny D.M."/>
            <person name="Worley K.C."/>
            <person name="Gibbs R.A."/>
        </authorList>
    </citation>
    <scope>NUCLEOTIDE SEQUENCE</scope>
</reference>
<evidence type="ECO:0000256" key="1">
    <source>
        <dbReference type="ARBA" id="ARBA00005964"/>
    </source>
</evidence>
<name>A0A7M7SSS7_STRPU</name>
<dbReference type="AlphaFoldDB" id="A0A7M7SSS7"/>
<dbReference type="InterPro" id="IPR019826">
    <property type="entry name" value="Carboxylesterase_B_AS"/>
</dbReference>
<feature type="domain" description="Carboxylesterase type B" evidence="5">
    <location>
        <begin position="2"/>
        <end position="143"/>
    </location>
</feature>
<dbReference type="Pfam" id="PF00135">
    <property type="entry name" value="COesterase"/>
    <property type="match status" value="3"/>
</dbReference>
<evidence type="ECO:0000259" key="5">
    <source>
        <dbReference type="Pfam" id="PF00135"/>
    </source>
</evidence>
<dbReference type="PROSITE" id="PS01173">
    <property type="entry name" value="LIPASE_GDXG_HIS"/>
    <property type="match status" value="1"/>
</dbReference>
<feature type="domain" description="Carboxylesterase type B" evidence="5">
    <location>
        <begin position="232"/>
        <end position="469"/>
    </location>
</feature>
<keyword evidence="7" id="KW-1185">Reference proteome</keyword>
<dbReference type="KEGG" id="spu:574831"/>
<dbReference type="EnsemblMetazoa" id="XM_030972916">
    <property type="protein sequence ID" value="XP_030828776"/>
    <property type="gene ID" value="LOC574831"/>
</dbReference>
<dbReference type="InterPro" id="IPR050309">
    <property type="entry name" value="Type-B_Carboxylest/Lipase"/>
</dbReference>
<dbReference type="InterPro" id="IPR019819">
    <property type="entry name" value="Carboxylesterase_B_CS"/>
</dbReference>
<dbReference type="InterPro" id="IPR002018">
    <property type="entry name" value="CarbesteraseB"/>
</dbReference>
<dbReference type="EC" id="3.1.1.-" evidence="4"/>
<dbReference type="GeneID" id="574831"/>
<keyword evidence="3 4" id="KW-0378">Hydrolase</keyword>
<dbReference type="InParanoid" id="A0A7M7SSS7"/>
<dbReference type="OrthoDB" id="408631at2759"/>
<dbReference type="InterPro" id="IPR029058">
    <property type="entry name" value="AB_hydrolase_fold"/>
</dbReference>
<accession>A0A7M7SSS7</accession>
<dbReference type="InterPro" id="IPR002168">
    <property type="entry name" value="Lipase_GDXG_HIS_AS"/>
</dbReference>
<dbReference type="Proteomes" id="UP000007110">
    <property type="component" value="Unassembled WGS sequence"/>
</dbReference>
<protein>
    <recommendedName>
        <fullName evidence="4">Carboxylic ester hydrolase</fullName>
        <ecNumber evidence="4">3.1.1.-</ecNumber>
    </recommendedName>
</protein>
<sequence length="480" mass="53745">MQGVPFADPPGRFEPPQPKRRWFGQWNATTYRTACLQTPVASFYFPDFMDEDCLYLNIFVPNPKPHKAAVMLWIHGGGFESGTASTYDFYGVPLVAVGDVIIVTINYRLGVFGFLSTDDDKATGNYGMLDQVAALSWVKSNIEERERERKREGERDILDSCFYISSFLVAFGGDSERITLFGESAGASSVNFHMLSQLSTGIFHQAILQVSISILFLRFRDSNKLYNSYLLIICLGASAFSNFAYQPDRSAEKRYAEETGEELGCDSSSSNELIECLKGINARRLRAVADRVYPAYSVSVDRYFLTDTPANLYRRGDVQHPTLLIGFNKDEGSIRVFGENLAYAGSTKGPPINKSNPEESVKASSAKYGLGDSILQEAMLQEYTDWAKADDPDAEFLDELIHFHGDFDFICPTITTSRLHAEAGDTVFQYFMTHEPSMSYLQYRNLLPSTPWLKAGHTEDLTFVGVCPSSKNWMMSMGIT</sequence>
<evidence type="ECO:0000256" key="3">
    <source>
        <dbReference type="ARBA" id="ARBA00022801"/>
    </source>
</evidence>
<dbReference type="PROSITE" id="PS00122">
    <property type="entry name" value="CARBOXYLESTERASE_B_1"/>
    <property type="match status" value="1"/>
</dbReference>
<proteinExistence type="inferred from homology"/>
<dbReference type="PANTHER" id="PTHR11559">
    <property type="entry name" value="CARBOXYLESTERASE"/>
    <property type="match status" value="1"/>
</dbReference>
<dbReference type="GO" id="GO:0016787">
    <property type="term" value="F:hydrolase activity"/>
    <property type="evidence" value="ECO:0007669"/>
    <property type="project" value="UniProtKB-KW"/>
</dbReference>
<reference evidence="6" key="2">
    <citation type="submission" date="2021-01" db="UniProtKB">
        <authorList>
            <consortium name="EnsemblMetazoa"/>
        </authorList>
    </citation>
    <scope>IDENTIFICATION</scope>
</reference>
<evidence type="ECO:0000256" key="2">
    <source>
        <dbReference type="ARBA" id="ARBA00010515"/>
    </source>
</evidence>
<dbReference type="PROSITE" id="PS00941">
    <property type="entry name" value="CARBOXYLESTERASE_B_2"/>
    <property type="match status" value="1"/>
</dbReference>
<evidence type="ECO:0000256" key="4">
    <source>
        <dbReference type="RuleBase" id="RU361235"/>
    </source>
</evidence>
<feature type="domain" description="Carboxylesterase type B" evidence="5">
    <location>
        <begin position="163"/>
        <end position="209"/>
    </location>
</feature>
<dbReference type="Gene3D" id="3.40.50.1820">
    <property type="entry name" value="alpha/beta hydrolase"/>
    <property type="match status" value="1"/>
</dbReference>
<dbReference type="FunCoup" id="A0A7M7SSS7">
    <property type="interactions" value="55"/>
</dbReference>
<evidence type="ECO:0000313" key="7">
    <source>
        <dbReference type="Proteomes" id="UP000007110"/>
    </source>
</evidence>
<comment type="similarity">
    <text evidence="2">Belongs to the 'GDXG' lipolytic enzyme family.</text>
</comment>
<comment type="similarity">
    <text evidence="1 4">Belongs to the type-B carboxylesterase/lipase family.</text>
</comment>
<dbReference type="SUPFAM" id="SSF53474">
    <property type="entry name" value="alpha/beta-Hydrolases"/>
    <property type="match status" value="1"/>
</dbReference>